<organism evidence="1 2">
    <name type="scientific">Flexivirga aerilata</name>
    <dbReference type="NCBI Taxonomy" id="1656889"/>
    <lineage>
        <taxon>Bacteria</taxon>
        <taxon>Bacillati</taxon>
        <taxon>Actinomycetota</taxon>
        <taxon>Actinomycetes</taxon>
        <taxon>Micrococcales</taxon>
        <taxon>Dermacoccaceae</taxon>
        <taxon>Flexivirga</taxon>
    </lineage>
</organism>
<sequence>MSIIQTRKTETAPRIRVGFAHRVATPSTSPAATALESAAADFLRANAAYRQAYATWRAERESRQPGECVTSADDQRRDRRHQALFAVHRQLDAAAAAVRREGRQIDYSPSDGDTVRVYGPRRQLLGRM</sequence>
<dbReference type="AlphaFoldDB" id="A0A849AN27"/>
<gene>
    <name evidence="1" type="ORF">HJ588_15645</name>
</gene>
<protein>
    <submittedName>
        <fullName evidence="1">Uncharacterized protein</fullName>
    </submittedName>
</protein>
<dbReference type="RefSeq" id="WP_171157378.1">
    <property type="nucleotide sequence ID" value="NZ_JABENB010000003.1"/>
</dbReference>
<accession>A0A849AN27</accession>
<comment type="caution">
    <text evidence="1">The sequence shown here is derived from an EMBL/GenBank/DDBJ whole genome shotgun (WGS) entry which is preliminary data.</text>
</comment>
<name>A0A849AN27_9MICO</name>
<reference evidence="1 2" key="1">
    <citation type="submission" date="2020-05" db="EMBL/GenBank/DDBJ databases">
        <title>Flexivirga sp. ID2601S isolated from air conditioner.</title>
        <authorList>
            <person name="Kim D.H."/>
        </authorList>
    </citation>
    <scope>NUCLEOTIDE SEQUENCE [LARGE SCALE GENOMIC DNA]</scope>
    <source>
        <strain evidence="1 2">ID2601S</strain>
    </source>
</reference>
<dbReference type="EMBL" id="JABENB010000003">
    <property type="protein sequence ID" value="NNG40698.1"/>
    <property type="molecule type" value="Genomic_DNA"/>
</dbReference>
<evidence type="ECO:0000313" key="2">
    <source>
        <dbReference type="Proteomes" id="UP000557772"/>
    </source>
</evidence>
<evidence type="ECO:0000313" key="1">
    <source>
        <dbReference type="EMBL" id="NNG40698.1"/>
    </source>
</evidence>
<dbReference type="Proteomes" id="UP000557772">
    <property type="component" value="Unassembled WGS sequence"/>
</dbReference>
<proteinExistence type="predicted"/>
<keyword evidence="2" id="KW-1185">Reference proteome</keyword>